<proteinExistence type="predicted"/>
<comment type="caution">
    <text evidence="2">The sequence shown here is derived from an EMBL/GenBank/DDBJ whole genome shotgun (WGS) entry which is preliminary data.</text>
</comment>
<dbReference type="RefSeq" id="WP_146504486.1">
    <property type="nucleotide sequence ID" value="NZ_SJPG01000001.1"/>
</dbReference>
<evidence type="ECO:0000313" key="3">
    <source>
        <dbReference type="Proteomes" id="UP000316095"/>
    </source>
</evidence>
<accession>A0A5C5XKJ7</accession>
<keyword evidence="2" id="KW-0378">Hydrolase</keyword>
<dbReference type="EMBL" id="SJPG01000001">
    <property type="protein sequence ID" value="TWT62655.1"/>
    <property type="molecule type" value="Genomic_DNA"/>
</dbReference>
<dbReference type="SUPFAM" id="SSF52266">
    <property type="entry name" value="SGNH hydrolase"/>
    <property type="match status" value="1"/>
</dbReference>
<evidence type="ECO:0000313" key="2">
    <source>
        <dbReference type="EMBL" id="TWT62655.1"/>
    </source>
</evidence>
<dbReference type="OrthoDB" id="9794725at2"/>
<protein>
    <submittedName>
        <fullName evidence="2">GDSL-like Lipase/Acylhydrolase</fullName>
    </submittedName>
</protein>
<dbReference type="InterPro" id="IPR051532">
    <property type="entry name" value="Ester_Hydrolysis_Enzymes"/>
</dbReference>
<dbReference type="PANTHER" id="PTHR30383:SF5">
    <property type="entry name" value="SGNH HYDROLASE-TYPE ESTERASE DOMAIN-CONTAINING PROTEIN"/>
    <property type="match status" value="1"/>
</dbReference>
<sequence length="436" mass="48269">MFPLSLIAKAPIMKHILAGLALVVGALSGVVSAETPVLEKGDRLAIIGDSITEQKLYSKFIETYLLACYPELEIQTFQFGWGGERAPGFAARMENDLVPWTPDVVTTCYGMNDGSYREYTEQIGKTYEEGMRRIIDRMQKAGATIVVGSPGVVDSFTWQRGNPEFDQVYNDNLKHLGQIANELAKESKSPHADVFGEMMKSMKAAKAELGEEYPVAGGDGVHPGANGHLLMAYAFLKALGLDGKIGTITVDLSADKVEATTGHKVLNNSDGKIELESNRYPFCFYGGYIDPNGTSSILPYTQFDEEMNRFILKVTGLETPRAEVTFGESTKIYTWEELKSGINLATDFQDNPFVEPFKQVMNEVARKQAFETQMIKGIVTNFRQMPGELADDPEVQNALNTIRRKMTEIDDAAYQKAKSAVKPVQYTITVRPLSFN</sequence>
<dbReference type="GO" id="GO:0004622">
    <property type="term" value="F:phosphatidylcholine lysophospholipase activity"/>
    <property type="evidence" value="ECO:0007669"/>
    <property type="project" value="TreeGrafter"/>
</dbReference>
<dbReference type="PANTHER" id="PTHR30383">
    <property type="entry name" value="THIOESTERASE 1/PROTEASE 1/LYSOPHOSPHOLIPASE L1"/>
    <property type="match status" value="1"/>
</dbReference>
<evidence type="ECO:0000259" key="1">
    <source>
        <dbReference type="Pfam" id="PF13472"/>
    </source>
</evidence>
<dbReference type="Proteomes" id="UP000316095">
    <property type="component" value="Unassembled WGS sequence"/>
</dbReference>
<dbReference type="AlphaFoldDB" id="A0A5C5XKJ7"/>
<dbReference type="InterPro" id="IPR013830">
    <property type="entry name" value="SGNH_hydro"/>
</dbReference>
<gene>
    <name evidence="2" type="ORF">Pan54_33990</name>
</gene>
<dbReference type="Gene3D" id="3.40.50.1110">
    <property type="entry name" value="SGNH hydrolase"/>
    <property type="match status" value="1"/>
</dbReference>
<organism evidence="2 3">
    <name type="scientific">Rubinisphaera italica</name>
    <dbReference type="NCBI Taxonomy" id="2527969"/>
    <lineage>
        <taxon>Bacteria</taxon>
        <taxon>Pseudomonadati</taxon>
        <taxon>Planctomycetota</taxon>
        <taxon>Planctomycetia</taxon>
        <taxon>Planctomycetales</taxon>
        <taxon>Planctomycetaceae</taxon>
        <taxon>Rubinisphaera</taxon>
    </lineage>
</organism>
<name>A0A5C5XKJ7_9PLAN</name>
<dbReference type="Pfam" id="PF13472">
    <property type="entry name" value="Lipase_GDSL_2"/>
    <property type="match status" value="1"/>
</dbReference>
<dbReference type="CDD" id="cd01834">
    <property type="entry name" value="SGNH_hydrolase_like_2"/>
    <property type="match status" value="1"/>
</dbReference>
<keyword evidence="3" id="KW-1185">Reference proteome</keyword>
<dbReference type="InterPro" id="IPR036514">
    <property type="entry name" value="SGNH_hydro_sf"/>
</dbReference>
<reference evidence="2 3" key="1">
    <citation type="submission" date="2019-02" db="EMBL/GenBank/DDBJ databases">
        <title>Deep-cultivation of Planctomycetes and their phenomic and genomic characterization uncovers novel biology.</title>
        <authorList>
            <person name="Wiegand S."/>
            <person name="Jogler M."/>
            <person name="Boedeker C."/>
            <person name="Pinto D."/>
            <person name="Vollmers J."/>
            <person name="Rivas-Marin E."/>
            <person name="Kohn T."/>
            <person name="Peeters S.H."/>
            <person name="Heuer A."/>
            <person name="Rast P."/>
            <person name="Oberbeckmann S."/>
            <person name="Bunk B."/>
            <person name="Jeske O."/>
            <person name="Meyerdierks A."/>
            <person name="Storesund J.E."/>
            <person name="Kallscheuer N."/>
            <person name="Luecker S."/>
            <person name="Lage O.M."/>
            <person name="Pohl T."/>
            <person name="Merkel B.J."/>
            <person name="Hornburger P."/>
            <person name="Mueller R.-W."/>
            <person name="Bruemmer F."/>
            <person name="Labrenz M."/>
            <person name="Spormann A.M."/>
            <person name="Op Den Camp H."/>
            <person name="Overmann J."/>
            <person name="Amann R."/>
            <person name="Jetten M.S.M."/>
            <person name="Mascher T."/>
            <person name="Medema M.H."/>
            <person name="Devos D.P."/>
            <person name="Kaster A.-K."/>
            <person name="Ovreas L."/>
            <person name="Rohde M."/>
            <person name="Galperin M.Y."/>
            <person name="Jogler C."/>
        </authorList>
    </citation>
    <scope>NUCLEOTIDE SEQUENCE [LARGE SCALE GENOMIC DNA]</scope>
    <source>
        <strain evidence="2 3">Pan54</strain>
    </source>
</reference>
<feature type="domain" description="SGNH hydrolase-type esterase" evidence="1">
    <location>
        <begin position="47"/>
        <end position="228"/>
    </location>
</feature>